<reference evidence="2 3" key="1">
    <citation type="submission" date="2023-08" db="EMBL/GenBank/DDBJ databases">
        <title>A Necator americanus chromosomal reference genome.</title>
        <authorList>
            <person name="Ilik V."/>
            <person name="Petrzelkova K.J."/>
            <person name="Pardy F."/>
            <person name="Fuh T."/>
            <person name="Niatou-Singa F.S."/>
            <person name="Gouil Q."/>
            <person name="Baker L."/>
            <person name="Ritchie M.E."/>
            <person name="Jex A.R."/>
            <person name="Gazzola D."/>
            <person name="Li H."/>
            <person name="Toshio Fujiwara R."/>
            <person name="Zhan B."/>
            <person name="Aroian R.V."/>
            <person name="Pafco B."/>
            <person name="Schwarz E.M."/>
        </authorList>
    </citation>
    <scope>NUCLEOTIDE SEQUENCE [LARGE SCALE GENOMIC DNA]</scope>
    <source>
        <strain evidence="2 3">Aroian</strain>
        <tissue evidence="2">Whole animal</tissue>
    </source>
</reference>
<feature type="compositionally biased region" description="Basic and acidic residues" evidence="1">
    <location>
        <begin position="39"/>
        <end position="51"/>
    </location>
</feature>
<evidence type="ECO:0000313" key="3">
    <source>
        <dbReference type="Proteomes" id="UP001303046"/>
    </source>
</evidence>
<sequence length="80" mass="9063">MRCQGTIEGEPFIAFESIVVKSIKRALEKTNNDDGINGRTDERTDGDGDGVKRDTIRMWSTIRIRGRTNCGKVNKQYTEL</sequence>
<dbReference type="EMBL" id="JAVFWL010000001">
    <property type="protein sequence ID" value="KAK6731628.1"/>
    <property type="molecule type" value="Genomic_DNA"/>
</dbReference>
<name>A0ABR1C2K4_NECAM</name>
<organism evidence="2 3">
    <name type="scientific">Necator americanus</name>
    <name type="common">Human hookworm</name>
    <dbReference type="NCBI Taxonomy" id="51031"/>
    <lineage>
        <taxon>Eukaryota</taxon>
        <taxon>Metazoa</taxon>
        <taxon>Ecdysozoa</taxon>
        <taxon>Nematoda</taxon>
        <taxon>Chromadorea</taxon>
        <taxon>Rhabditida</taxon>
        <taxon>Rhabditina</taxon>
        <taxon>Rhabditomorpha</taxon>
        <taxon>Strongyloidea</taxon>
        <taxon>Ancylostomatidae</taxon>
        <taxon>Bunostominae</taxon>
        <taxon>Necator</taxon>
    </lineage>
</organism>
<evidence type="ECO:0000313" key="2">
    <source>
        <dbReference type="EMBL" id="KAK6731628.1"/>
    </source>
</evidence>
<dbReference type="Proteomes" id="UP001303046">
    <property type="component" value="Unassembled WGS sequence"/>
</dbReference>
<keyword evidence="3" id="KW-1185">Reference proteome</keyword>
<accession>A0ABR1C2K4</accession>
<comment type="caution">
    <text evidence="2">The sequence shown here is derived from an EMBL/GenBank/DDBJ whole genome shotgun (WGS) entry which is preliminary data.</text>
</comment>
<protein>
    <submittedName>
        <fullName evidence="2">Uncharacterized protein</fullName>
    </submittedName>
</protein>
<gene>
    <name evidence="2" type="primary">Necator_chrI.g3980</name>
    <name evidence="2" type="ORF">RB195_007851</name>
</gene>
<proteinExistence type="predicted"/>
<evidence type="ECO:0000256" key="1">
    <source>
        <dbReference type="SAM" id="MobiDB-lite"/>
    </source>
</evidence>
<feature type="region of interest" description="Disordered" evidence="1">
    <location>
        <begin position="30"/>
        <end position="51"/>
    </location>
</feature>